<dbReference type="AlphaFoldDB" id="A0A061FL31"/>
<dbReference type="CDD" id="cd10017">
    <property type="entry name" value="B3_DNA"/>
    <property type="match status" value="1"/>
</dbReference>
<accession>A0A061FL31</accession>
<dbReference type="Gramene" id="EOY17791">
    <property type="protein sequence ID" value="EOY17791"/>
    <property type="gene ID" value="TCM_042510"/>
</dbReference>
<sequence>MNLKFLPVNIPSPFETHCDIMTMFIITILVYGTNFHTSFSHEIISKYISLLSGSLAPALLALILFPGYLGRLILLVWTIYFVKLTYDAWRKLYQLYNTISSVSDFLNQLLGRRGLHNEESIPYITSSSISTATHQKHAILGLLIAVFLALLPLKFASMNTTAAPFETHSAILSKFVITTLVYAVAWAIETKLETRANSYHHAIISNISLLVGSLATVLLVLILVPGLGRRLEIQADAACVDLKSQSPFLYEFGVGALTGVLRSDMELLFSKTLTATDVQKRLSIPFTCLKDFEFHGSNSAHLRVEDQNGSIWPFALSTRKKGYPKPIFSKGWLQFVRCSHLCEGDRVEFYKDTKANGLYRIQVQRCIKLFGKKCWVTPPLDQRRVNFEEGTEAAAEAEAKEEESKKNI</sequence>
<evidence type="ECO:0000256" key="1">
    <source>
        <dbReference type="ARBA" id="ARBA00004123"/>
    </source>
</evidence>
<evidence type="ECO:0000313" key="8">
    <source>
        <dbReference type="EMBL" id="EOY17791.1"/>
    </source>
</evidence>
<keyword evidence="6" id="KW-0812">Transmembrane</keyword>
<dbReference type="SMART" id="SM01019">
    <property type="entry name" value="B3"/>
    <property type="match status" value="1"/>
</dbReference>
<evidence type="ECO:0000256" key="4">
    <source>
        <dbReference type="ARBA" id="ARBA00023163"/>
    </source>
</evidence>
<dbReference type="GO" id="GO:0003677">
    <property type="term" value="F:DNA binding"/>
    <property type="evidence" value="ECO:0007669"/>
    <property type="project" value="UniProtKB-KW"/>
</dbReference>
<dbReference type="EMBL" id="CM001888">
    <property type="protein sequence ID" value="EOY17791.1"/>
    <property type="molecule type" value="Genomic_DNA"/>
</dbReference>
<name>A0A061FL31_THECC</name>
<evidence type="ECO:0000259" key="7">
    <source>
        <dbReference type="PROSITE" id="PS50863"/>
    </source>
</evidence>
<feature type="transmembrane region" description="Helical" evidence="6">
    <location>
        <begin position="20"/>
        <end position="37"/>
    </location>
</feature>
<dbReference type="Gene3D" id="2.40.330.10">
    <property type="entry name" value="DNA-binding pseudobarrel domain"/>
    <property type="match status" value="1"/>
</dbReference>
<feature type="transmembrane region" description="Helical" evidence="6">
    <location>
        <begin position="169"/>
        <end position="188"/>
    </location>
</feature>
<protein>
    <recommendedName>
        <fullName evidence="7">TF-B3 domain-containing protein</fullName>
    </recommendedName>
</protein>
<evidence type="ECO:0000313" key="9">
    <source>
        <dbReference type="Proteomes" id="UP000026915"/>
    </source>
</evidence>
<dbReference type="SMR" id="A0A061FL31"/>
<keyword evidence="3" id="KW-0238">DNA-binding</keyword>
<evidence type="ECO:0000256" key="5">
    <source>
        <dbReference type="ARBA" id="ARBA00023242"/>
    </source>
</evidence>
<dbReference type="InParanoid" id="A0A061FL31"/>
<dbReference type="Proteomes" id="UP000026915">
    <property type="component" value="Chromosome 10"/>
</dbReference>
<keyword evidence="5" id="KW-0539">Nucleus</keyword>
<dbReference type="STRING" id="3641.A0A061FL31"/>
<evidence type="ECO:0000256" key="3">
    <source>
        <dbReference type="ARBA" id="ARBA00023125"/>
    </source>
</evidence>
<dbReference type="PROSITE" id="PS50863">
    <property type="entry name" value="B3"/>
    <property type="match status" value="1"/>
</dbReference>
<dbReference type="PANTHER" id="PTHR34115">
    <property type="entry name" value="PROTEIN, PUTATIVE-RELATED"/>
    <property type="match status" value="1"/>
</dbReference>
<gene>
    <name evidence="8" type="ORF">TCM_042510</name>
</gene>
<reference evidence="8 9" key="1">
    <citation type="journal article" date="2013" name="Genome Biol.">
        <title>The genome sequence of the most widely cultivated cacao type and its use to identify candidate genes regulating pod color.</title>
        <authorList>
            <person name="Motamayor J.C."/>
            <person name="Mockaitis K."/>
            <person name="Schmutz J."/>
            <person name="Haiminen N."/>
            <person name="Iii D.L."/>
            <person name="Cornejo O."/>
            <person name="Findley S.D."/>
            <person name="Zheng P."/>
            <person name="Utro F."/>
            <person name="Royaert S."/>
            <person name="Saski C."/>
            <person name="Jenkins J."/>
            <person name="Podicheti R."/>
            <person name="Zhao M."/>
            <person name="Scheffler B.E."/>
            <person name="Stack J.C."/>
            <person name="Feltus F.A."/>
            <person name="Mustiga G.M."/>
            <person name="Amores F."/>
            <person name="Phillips W."/>
            <person name="Marelli J.P."/>
            <person name="May G.D."/>
            <person name="Shapiro H."/>
            <person name="Ma J."/>
            <person name="Bustamante C.D."/>
            <person name="Schnell R.J."/>
            <person name="Main D."/>
            <person name="Gilbert D."/>
            <person name="Parida L."/>
            <person name="Kuhn D.N."/>
        </authorList>
    </citation>
    <scope>NUCLEOTIDE SEQUENCE [LARGE SCALE GENOMIC DNA]</scope>
    <source>
        <strain evidence="9">cv. Matina 1-6</strain>
    </source>
</reference>
<evidence type="ECO:0000256" key="2">
    <source>
        <dbReference type="ARBA" id="ARBA00023015"/>
    </source>
</evidence>
<keyword evidence="6" id="KW-0472">Membrane</keyword>
<keyword evidence="9" id="KW-1185">Reference proteome</keyword>
<keyword evidence="4" id="KW-0804">Transcription</keyword>
<dbReference type="HOGENOM" id="CLU_675130_0_0_1"/>
<feature type="transmembrane region" description="Helical" evidence="6">
    <location>
        <begin position="200"/>
        <end position="224"/>
    </location>
</feature>
<keyword evidence="2" id="KW-0805">Transcription regulation</keyword>
<dbReference type="InterPro" id="IPR003340">
    <property type="entry name" value="B3_DNA-bd"/>
</dbReference>
<dbReference type="SUPFAM" id="SSF101936">
    <property type="entry name" value="DNA-binding pseudobarrel domain"/>
    <property type="match status" value="1"/>
</dbReference>
<feature type="transmembrane region" description="Helical" evidence="6">
    <location>
        <begin position="138"/>
        <end position="157"/>
    </location>
</feature>
<dbReference type="Pfam" id="PF02362">
    <property type="entry name" value="B3"/>
    <property type="match status" value="1"/>
</dbReference>
<proteinExistence type="predicted"/>
<feature type="transmembrane region" description="Helical" evidence="6">
    <location>
        <begin position="58"/>
        <end position="82"/>
    </location>
</feature>
<keyword evidence="6" id="KW-1133">Transmembrane helix</keyword>
<evidence type="ECO:0000256" key="6">
    <source>
        <dbReference type="SAM" id="Phobius"/>
    </source>
</evidence>
<comment type="subcellular location">
    <subcellularLocation>
        <location evidence="1">Nucleus</location>
    </subcellularLocation>
</comment>
<dbReference type="InterPro" id="IPR015300">
    <property type="entry name" value="DNA-bd_pseudobarrel_sf"/>
</dbReference>
<organism evidence="8 9">
    <name type="scientific">Theobroma cacao</name>
    <name type="common">Cacao</name>
    <name type="synonym">Cocoa</name>
    <dbReference type="NCBI Taxonomy" id="3641"/>
    <lineage>
        <taxon>Eukaryota</taxon>
        <taxon>Viridiplantae</taxon>
        <taxon>Streptophyta</taxon>
        <taxon>Embryophyta</taxon>
        <taxon>Tracheophyta</taxon>
        <taxon>Spermatophyta</taxon>
        <taxon>Magnoliopsida</taxon>
        <taxon>eudicotyledons</taxon>
        <taxon>Gunneridae</taxon>
        <taxon>Pentapetalae</taxon>
        <taxon>rosids</taxon>
        <taxon>malvids</taxon>
        <taxon>Malvales</taxon>
        <taxon>Malvaceae</taxon>
        <taxon>Byttnerioideae</taxon>
        <taxon>Theobroma</taxon>
    </lineage>
</organism>
<feature type="domain" description="TF-B3" evidence="7">
    <location>
        <begin position="267"/>
        <end position="367"/>
    </location>
</feature>
<dbReference type="GO" id="GO:0005634">
    <property type="term" value="C:nucleus"/>
    <property type="evidence" value="ECO:0007669"/>
    <property type="project" value="UniProtKB-SubCell"/>
</dbReference>
<dbReference type="PANTHER" id="PTHR34115:SF13">
    <property type="entry name" value="RPB1A"/>
    <property type="match status" value="1"/>
</dbReference>
<dbReference type="InterPro" id="IPR053258">
    <property type="entry name" value="Ca-permeable_cation_channel"/>
</dbReference>